<evidence type="ECO:0000313" key="3">
    <source>
        <dbReference type="Proteomes" id="UP000000305"/>
    </source>
</evidence>
<dbReference type="Proteomes" id="UP000000305">
    <property type="component" value="Unassembled WGS sequence"/>
</dbReference>
<dbReference type="InParanoid" id="E9GKT2"/>
<reference evidence="2 3" key="1">
    <citation type="journal article" date="2011" name="Science">
        <title>The ecoresponsive genome of Daphnia pulex.</title>
        <authorList>
            <person name="Colbourne J.K."/>
            <person name="Pfrender M.E."/>
            <person name="Gilbert D."/>
            <person name="Thomas W.K."/>
            <person name="Tucker A."/>
            <person name="Oakley T.H."/>
            <person name="Tokishita S."/>
            <person name="Aerts A."/>
            <person name="Arnold G.J."/>
            <person name="Basu M.K."/>
            <person name="Bauer D.J."/>
            <person name="Caceres C.E."/>
            <person name="Carmel L."/>
            <person name="Casola C."/>
            <person name="Choi J.H."/>
            <person name="Detter J.C."/>
            <person name="Dong Q."/>
            <person name="Dusheyko S."/>
            <person name="Eads B.D."/>
            <person name="Frohlich T."/>
            <person name="Geiler-Samerotte K.A."/>
            <person name="Gerlach D."/>
            <person name="Hatcher P."/>
            <person name="Jogdeo S."/>
            <person name="Krijgsveld J."/>
            <person name="Kriventseva E.V."/>
            <person name="Kultz D."/>
            <person name="Laforsch C."/>
            <person name="Lindquist E."/>
            <person name="Lopez J."/>
            <person name="Manak J.R."/>
            <person name="Muller J."/>
            <person name="Pangilinan J."/>
            <person name="Patwardhan R.P."/>
            <person name="Pitluck S."/>
            <person name="Pritham E.J."/>
            <person name="Rechtsteiner A."/>
            <person name="Rho M."/>
            <person name="Rogozin I.B."/>
            <person name="Sakarya O."/>
            <person name="Salamov A."/>
            <person name="Schaack S."/>
            <person name="Shapiro H."/>
            <person name="Shiga Y."/>
            <person name="Skalitzky C."/>
            <person name="Smith Z."/>
            <person name="Souvorov A."/>
            <person name="Sung W."/>
            <person name="Tang Z."/>
            <person name="Tsuchiya D."/>
            <person name="Tu H."/>
            <person name="Vos H."/>
            <person name="Wang M."/>
            <person name="Wolf Y.I."/>
            <person name="Yamagata H."/>
            <person name="Yamada T."/>
            <person name="Ye Y."/>
            <person name="Shaw J.R."/>
            <person name="Andrews J."/>
            <person name="Crease T.J."/>
            <person name="Tang H."/>
            <person name="Lucas S.M."/>
            <person name="Robertson H.M."/>
            <person name="Bork P."/>
            <person name="Koonin E.V."/>
            <person name="Zdobnov E.M."/>
            <person name="Grigoriev I.V."/>
            <person name="Lynch M."/>
            <person name="Boore J.L."/>
        </authorList>
    </citation>
    <scope>NUCLEOTIDE SEQUENCE [LARGE SCALE GENOMIC DNA]</scope>
</reference>
<gene>
    <name evidence="2" type="ORF">DAPPUDRAFT_319139</name>
</gene>
<dbReference type="KEGG" id="dpx:DAPPUDRAFT_319139"/>
<dbReference type="OMA" id="CEDETYL"/>
<evidence type="ECO:0000259" key="1">
    <source>
        <dbReference type="SMART" id="SM00992"/>
    </source>
</evidence>
<dbReference type="AlphaFoldDB" id="E9GKT2"/>
<dbReference type="PANTHER" id="PTHR31350">
    <property type="entry name" value="SI:DKEY-261L7.2"/>
    <property type="match status" value="1"/>
</dbReference>
<dbReference type="PANTHER" id="PTHR31350:SF21">
    <property type="entry name" value="F-BOX ONLY PROTEIN 21"/>
    <property type="match status" value="1"/>
</dbReference>
<dbReference type="GO" id="GO:0003677">
    <property type="term" value="F:DNA binding"/>
    <property type="evidence" value="ECO:0007669"/>
    <property type="project" value="InterPro"/>
</dbReference>
<accession>E9GKT2</accession>
<dbReference type="eggNOG" id="ENOG502QS7Z">
    <property type="taxonomic scope" value="Eukaryota"/>
</dbReference>
<feature type="domain" description="Hemimethylated DNA-binding" evidence="1">
    <location>
        <begin position="398"/>
        <end position="482"/>
    </location>
</feature>
<organism evidence="2 3">
    <name type="scientific">Daphnia pulex</name>
    <name type="common">Water flea</name>
    <dbReference type="NCBI Taxonomy" id="6669"/>
    <lineage>
        <taxon>Eukaryota</taxon>
        <taxon>Metazoa</taxon>
        <taxon>Ecdysozoa</taxon>
        <taxon>Arthropoda</taxon>
        <taxon>Crustacea</taxon>
        <taxon>Branchiopoda</taxon>
        <taxon>Diplostraca</taxon>
        <taxon>Cladocera</taxon>
        <taxon>Anomopoda</taxon>
        <taxon>Daphniidae</taxon>
        <taxon>Daphnia</taxon>
    </lineage>
</organism>
<dbReference type="OrthoDB" id="28868at2759"/>
<dbReference type="Pfam" id="PF13369">
    <property type="entry name" value="Transglut_core2"/>
    <property type="match status" value="1"/>
</dbReference>
<name>E9GKT2_DAPPU</name>
<evidence type="ECO:0000313" key="2">
    <source>
        <dbReference type="EMBL" id="EFX79734.1"/>
    </source>
</evidence>
<protein>
    <recommendedName>
        <fullName evidence="1">Hemimethylated DNA-binding domain-containing protein</fullName>
    </recommendedName>
</protein>
<keyword evidence="3" id="KW-1185">Reference proteome</keyword>
<proteinExistence type="predicted"/>
<dbReference type="HOGENOM" id="CLU_021098_1_0_1"/>
<sequence length="501" mass="57968">MADLLSLSDEVLCRIIGSISKVKDLHNVMLKVKHMLQGLSSKYFFIGEPSVVEVENMVNSESHAPDEWIESVLLNEIFNQNLNENLTTRFYARKMLRYFRSCVIEKKLKHLMALPESQKSILEGAVLISQWVQTEQEHLISLTEVELKLEDITKCVKQHLAEKSDTFTAKEILECINKVLYREMEFKVMQSDYSFEYFFIDKVLESRIGFPVTLCIIYREVAKRMGIYCEPVLPPKILLHRFYLKWNANSNLAGDTDCNQLIDPANGGSLHYFHPTTCPVVSTKEFLQRMVEYMRRIRLQSIRSGRREGRDRTHFQRRRNELCFSRLACAVSPDQTSSILLYAHLCLDLDVQLEDAVRLLQQVETLHDHRLMEKCIQKLNQKNSLVTKKKVIHLRSSSVKYAVGLVMIYKDSACKPPLLCVIDSWTHHDPDRIFYNVLFDDGDSSFVAEDNLKLNTNVSFVSSHPNIGLSFERFNGRRYISNAEMMTLFPDDEAFALSLVG</sequence>
<dbReference type="SMART" id="SM00992">
    <property type="entry name" value="YccV-like"/>
    <property type="match status" value="1"/>
</dbReference>
<dbReference type="EMBL" id="GL732550">
    <property type="protein sequence ID" value="EFX79734.1"/>
    <property type="molecule type" value="Genomic_DNA"/>
</dbReference>
<dbReference type="InterPro" id="IPR011722">
    <property type="entry name" value="Hemimethylated_DNA-bd_dom"/>
</dbReference>
<dbReference type="PhylomeDB" id="E9GKT2"/>
<dbReference type="InterPro" id="IPR032698">
    <property type="entry name" value="SirB1_N"/>
</dbReference>